<evidence type="ECO:0000313" key="1">
    <source>
        <dbReference type="EMBL" id="EGV93234.1"/>
    </source>
</evidence>
<sequence>MALTTVPITVALSWEGKGLHIQSGQGTLREPVGHDLKGRCPLRSQRVMAGPGCKRHPSICALQGTFKHNCISAWL</sequence>
<protein>
    <submittedName>
        <fullName evidence="1">Uncharacterized protein</fullName>
    </submittedName>
</protein>
<name>G3GWU2_CRIGR</name>
<dbReference type="EMBL" id="JH000054">
    <property type="protein sequence ID" value="EGV93234.1"/>
    <property type="molecule type" value="Genomic_DNA"/>
</dbReference>
<organism evidence="1 2">
    <name type="scientific">Cricetulus griseus</name>
    <name type="common">Chinese hamster</name>
    <name type="synonym">Cricetulus barabensis griseus</name>
    <dbReference type="NCBI Taxonomy" id="10029"/>
    <lineage>
        <taxon>Eukaryota</taxon>
        <taxon>Metazoa</taxon>
        <taxon>Chordata</taxon>
        <taxon>Craniata</taxon>
        <taxon>Vertebrata</taxon>
        <taxon>Euteleostomi</taxon>
        <taxon>Mammalia</taxon>
        <taxon>Eutheria</taxon>
        <taxon>Euarchontoglires</taxon>
        <taxon>Glires</taxon>
        <taxon>Rodentia</taxon>
        <taxon>Myomorpha</taxon>
        <taxon>Muroidea</taxon>
        <taxon>Cricetidae</taxon>
        <taxon>Cricetinae</taxon>
        <taxon>Cricetulus</taxon>
    </lineage>
</organism>
<reference evidence="2" key="1">
    <citation type="journal article" date="2011" name="Nat. Biotechnol.">
        <title>The genomic sequence of the Chinese hamster ovary (CHO)-K1 cell line.</title>
        <authorList>
            <person name="Xu X."/>
            <person name="Nagarajan H."/>
            <person name="Lewis N.E."/>
            <person name="Pan S."/>
            <person name="Cai Z."/>
            <person name="Liu X."/>
            <person name="Chen W."/>
            <person name="Xie M."/>
            <person name="Wang W."/>
            <person name="Hammond S."/>
            <person name="Andersen M.R."/>
            <person name="Neff N."/>
            <person name="Passarelli B."/>
            <person name="Koh W."/>
            <person name="Fan H.C."/>
            <person name="Wang J."/>
            <person name="Gui Y."/>
            <person name="Lee K.H."/>
            <person name="Betenbaugh M.J."/>
            <person name="Quake S.R."/>
            <person name="Famili I."/>
            <person name="Palsson B.O."/>
            <person name="Wang J."/>
        </authorList>
    </citation>
    <scope>NUCLEOTIDE SEQUENCE [LARGE SCALE GENOMIC DNA]</scope>
    <source>
        <strain evidence="2">CHO K1 cell line</strain>
    </source>
</reference>
<accession>G3GWU2</accession>
<dbReference type="Proteomes" id="UP000001075">
    <property type="component" value="Unassembled WGS sequence"/>
</dbReference>
<gene>
    <name evidence="1" type="ORF">I79_002225</name>
</gene>
<proteinExistence type="predicted"/>
<evidence type="ECO:0000313" key="2">
    <source>
        <dbReference type="Proteomes" id="UP000001075"/>
    </source>
</evidence>
<dbReference type="AlphaFoldDB" id="G3GWU2"/>
<dbReference type="InParanoid" id="G3GWU2"/>